<evidence type="ECO:0000256" key="1">
    <source>
        <dbReference type="SAM" id="Phobius"/>
    </source>
</evidence>
<dbReference type="GO" id="GO:0046856">
    <property type="term" value="P:phosphatidylinositol dephosphorylation"/>
    <property type="evidence" value="ECO:0007669"/>
    <property type="project" value="TreeGrafter"/>
</dbReference>
<dbReference type="GO" id="GO:0043812">
    <property type="term" value="F:phosphatidylinositol-4-phosphate phosphatase activity"/>
    <property type="evidence" value="ECO:0007669"/>
    <property type="project" value="TreeGrafter"/>
</dbReference>
<keyword evidence="1" id="KW-0812">Transmembrane</keyword>
<keyword evidence="1" id="KW-1133">Transmembrane helix</keyword>
<dbReference type="EMBL" id="QEAQ01000123">
    <property type="protein sequence ID" value="TPX55169.1"/>
    <property type="molecule type" value="Genomic_DNA"/>
</dbReference>
<dbReference type="PANTHER" id="PTHR45662">
    <property type="entry name" value="PHOSPHATIDYLINOSITIDE PHOSPHATASE SAC1"/>
    <property type="match status" value="1"/>
</dbReference>
<keyword evidence="1" id="KW-0472">Membrane</keyword>
<protein>
    <recommendedName>
        <fullName evidence="2">SAC domain-containing protein</fullName>
    </recommendedName>
</protein>
<dbReference type="InterPro" id="IPR002013">
    <property type="entry name" value="SAC_dom"/>
</dbReference>
<evidence type="ECO:0000313" key="3">
    <source>
        <dbReference type="EMBL" id="TPX55169.1"/>
    </source>
</evidence>
<dbReference type="PROSITE" id="PS50275">
    <property type="entry name" value="SAC"/>
    <property type="match status" value="1"/>
</dbReference>
<evidence type="ECO:0000313" key="4">
    <source>
        <dbReference type="Proteomes" id="UP000318582"/>
    </source>
</evidence>
<dbReference type="GO" id="GO:0005783">
    <property type="term" value="C:endoplasmic reticulum"/>
    <property type="evidence" value="ECO:0007669"/>
    <property type="project" value="TreeGrafter"/>
</dbReference>
<dbReference type="STRING" id="109895.A0A507DTT7"/>
<feature type="transmembrane region" description="Helical" evidence="1">
    <location>
        <begin position="709"/>
        <end position="728"/>
    </location>
</feature>
<keyword evidence="4" id="KW-1185">Reference proteome</keyword>
<dbReference type="Pfam" id="PF02383">
    <property type="entry name" value="Syja_N"/>
    <property type="match status" value="1"/>
</dbReference>
<feature type="transmembrane region" description="Helical" evidence="1">
    <location>
        <begin position="734"/>
        <end position="755"/>
    </location>
</feature>
<comment type="caution">
    <text evidence="3">The sequence shown here is derived from an EMBL/GenBank/DDBJ whole genome shotgun (WGS) entry which is preliminary data.</text>
</comment>
<accession>A0A507DTT7</accession>
<gene>
    <name evidence="3" type="ORF">PhCBS80983_g05540</name>
</gene>
<evidence type="ECO:0000259" key="2">
    <source>
        <dbReference type="PROSITE" id="PS50275"/>
    </source>
</evidence>
<reference evidence="3 4" key="1">
    <citation type="journal article" date="2019" name="Sci. Rep.">
        <title>Comparative genomics of chytrid fungi reveal insights into the obligate biotrophic and pathogenic lifestyle of Synchytrium endobioticum.</title>
        <authorList>
            <person name="van de Vossenberg B.T.L.H."/>
            <person name="Warris S."/>
            <person name="Nguyen H.D.T."/>
            <person name="van Gent-Pelzer M.P.E."/>
            <person name="Joly D.L."/>
            <person name="van de Geest H.C."/>
            <person name="Bonants P.J.M."/>
            <person name="Smith D.S."/>
            <person name="Levesque C.A."/>
            <person name="van der Lee T.A.J."/>
        </authorList>
    </citation>
    <scope>NUCLEOTIDE SEQUENCE [LARGE SCALE GENOMIC DNA]</scope>
    <source>
        <strain evidence="3 4">CBS 809.83</strain>
    </source>
</reference>
<sequence>MLQIFENLCDGGLAFSTLPLPSRYQQAHVRRAGIRTPCTGLPIATAFCPSFSSSADESYFVNKNTDPLTPSSCVQLRLAAPQYKTLGPRSLPPSSGRDFGRLSRKHLAEQLNRQTAAPTSFEQYGQYHLPVTAIQAAAQLNTNTTNGLYAKSSEPSSVSPGFHIPLPPLFTVPTGTPQPPKMVYDSLNLYISSESFTFEPSYVDPSVRRETLVINREDCSLQLNAPPASTLRQEEVVSIYGLVGIIKLNAGDHIVVINAREKVGRILGHNIYKLTGHKIIPVQRSRLHLTEQQIQDDVSYVVMLDALLGAGYFYFSNTFEITNTLQRQNSSTPSSGPLWQRADERFFWNRYMHKRLIDFSRANPEHDLSNFIMPITCGFMSIKEASINTHRFTFALLSRRSHHRAGPRYHSRGVDDNGNVSNFVETEQIVVTEQGDQAAYVQTRGSMPFYWTQTANIRYQPKLEVIPNPKTAESFKRHFKQQMDLYGNQIVVNLINKHGYEQKMGVEFARQINLLNEGRIRYVHFDFHHECRKMRWDRISVLMDDIRNELAAQGYFKKSAKSGLVEKRQTSVVRTNCMDCLDRTNVVQSVLARTSLTAQLIELGILPPTGRVEDALDVERMFKHIWADNADEISRQYSGTGALKTDFTRGGKRTRAGALQDFRNSAVRYFRNNFLDGSRQDAFNLMLGVYEVNPTLASPFLNQDKPIRYLALPLALISSIFMIMVIFFGTPYSLSYRLLLTSMCCVVMFVCLKLITHFGTDYVDLPRLAAKIVSETAAGGKLHDHYEMDTFADAKPQPGAGGPVNQNAKIIPETVATLGREKAN</sequence>
<dbReference type="AlphaFoldDB" id="A0A507DTT7"/>
<dbReference type="PANTHER" id="PTHR45662:SF2">
    <property type="entry name" value="PHOSPHATIDYLINOSITOL-3-PHOSPHATASE SAC1"/>
    <property type="match status" value="1"/>
</dbReference>
<organism evidence="3 4">
    <name type="scientific">Powellomyces hirtus</name>
    <dbReference type="NCBI Taxonomy" id="109895"/>
    <lineage>
        <taxon>Eukaryota</taxon>
        <taxon>Fungi</taxon>
        <taxon>Fungi incertae sedis</taxon>
        <taxon>Chytridiomycota</taxon>
        <taxon>Chytridiomycota incertae sedis</taxon>
        <taxon>Chytridiomycetes</taxon>
        <taxon>Spizellomycetales</taxon>
        <taxon>Powellomycetaceae</taxon>
        <taxon>Powellomyces</taxon>
    </lineage>
</organism>
<proteinExistence type="predicted"/>
<dbReference type="Proteomes" id="UP000318582">
    <property type="component" value="Unassembled WGS sequence"/>
</dbReference>
<name>A0A507DTT7_9FUNG</name>
<feature type="domain" description="SAC" evidence="2">
    <location>
        <begin position="304"/>
        <end position="639"/>
    </location>
</feature>